<dbReference type="STRING" id="1993.SAMN04489713_105239"/>
<dbReference type="AlphaFoldDB" id="A0A1I5GJV2"/>
<reference evidence="1 2" key="1">
    <citation type="submission" date="2016-10" db="EMBL/GenBank/DDBJ databases">
        <authorList>
            <person name="de Groot N.N."/>
        </authorList>
    </citation>
    <scope>NUCLEOTIDE SEQUENCE [LARGE SCALE GENOMIC DNA]</scope>
    <source>
        <strain evidence="1 2">DSM 43067</strain>
    </source>
</reference>
<protein>
    <submittedName>
        <fullName evidence="1">TIGR02677 family protein</fullName>
    </submittedName>
</protein>
<dbReference type="Pfam" id="PF09660">
    <property type="entry name" value="DUF2397"/>
    <property type="match status" value="1"/>
</dbReference>
<dbReference type="EMBL" id="FOVH01000005">
    <property type="protein sequence ID" value="SFO36149.1"/>
    <property type="molecule type" value="Genomic_DNA"/>
</dbReference>
<proteinExistence type="predicted"/>
<dbReference type="RefSeq" id="WP_256255384.1">
    <property type="nucleotide sequence ID" value="NZ_FOVH01000005.1"/>
</dbReference>
<dbReference type="InParanoid" id="A0A1I5GJV2"/>
<keyword evidence="2" id="KW-1185">Reference proteome</keyword>
<evidence type="ECO:0000313" key="1">
    <source>
        <dbReference type="EMBL" id="SFO36149.1"/>
    </source>
</evidence>
<gene>
    <name evidence="1" type="ORF">SAMN04489713_105239</name>
</gene>
<organism evidence="1 2">
    <name type="scientific">Actinomadura madurae</name>
    <dbReference type="NCBI Taxonomy" id="1993"/>
    <lineage>
        <taxon>Bacteria</taxon>
        <taxon>Bacillati</taxon>
        <taxon>Actinomycetota</taxon>
        <taxon>Actinomycetes</taxon>
        <taxon>Streptosporangiales</taxon>
        <taxon>Thermomonosporaceae</taxon>
        <taxon>Actinomadura</taxon>
    </lineage>
</organism>
<accession>A0A1I5GJV2</accession>
<dbReference type="InterPro" id="IPR013493">
    <property type="entry name" value="CHP02677"/>
</dbReference>
<evidence type="ECO:0000313" key="2">
    <source>
        <dbReference type="Proteomes" id="UP000183413"/>
    </source>
</evidence>
<sequence length="138" mass="15764">MEQLDRVMGVFVESKRRFVVHLRPEDVAEALRRDGGAPVPQKTVDKALGSLADWGNLRADPDTSRVTTVEDFYRARFLYQLSREGEAAERALEVYEEEIGRRGELQAVALEDIRVRLRALRDLPGYPDPAVVHNRCWS</sequence>
<dbReference type="eggNOG" id="ENOG502Z7IU">
    <property type="taxonomic scope" value="Bacteria"/>
</dbReference>
<dbReference type="Proteomes" id="UP000183413">
    <property type="component" value="Unassembled WGS sequence"/>
</dbReference>
<name>A0A1I5GJV2_9ACTN</name>